<dbReference type="Gene3D" id="3.40.1370.10">
    <property type="match status" value="1"/>
</dbReference>
<comment type="function">
    <text evidence="5">Forms part of the polypeptide exit tunnel.</text>
</comment>
<feature type="compositionally biased region" description="Polar residues" evidence="6">
    <location>
        <begin position="69"/>
        <end position="79"/>
    </location>
</feature>
<sequence length="238" mass="26536">MSTLKKFKLDGQEVGTVNISPQLAEAEANTQMIKDYIVAIRENQRQWSASTKGRSEVVHTTKKPYKQKGTGNARQGSLVSPQFRGGGIVHGPKPKFDQHVRINKKEKKAAIRALIGEKIRSGNLHVVDSFNLDAPKTKTVAGFLGKMNTTGRVLFLGEGEWAEFEAESEKIRVSVRCEKHDNFIKSMRNIPKARFSLAQNISGYDVIVAKDLYMTEAALKEIEAWLCQDDEKSSSKKG</sequence>
<comment type="similarity">
    <text evidence="1 5">Belongs to the universal ribosomal protein uL4 family.</text>
</comment>
<dbReference type="OrthoDB" id="9803201at2"/>
<dbReference type="InterPro" id="IPR002136">
    <property type="entry name" value="Ribosomal_uL4"/>
</dbReference>
<dbReference type="InterPro" id="IPR013005">
    <property type="entry name" value="Ribosomal_uL4-like"/>
</dbReference>
<proteinExistence type="inferred from homology"/>
<accession>A0A0H5DPE8</accession>
<dbReference type="NCBIfam" id="TIGR03953">
    <property type="entry name" value="rplD_bact"/>
    <property type="match status" value="1"/>
</dbReference>
<dbReference type="SUPFAM" id="SSF52166">
    <property type="entry name" value="Ribosomal protein L4"/>
    <property type="match status" value="1"/>
</dbReference>
<keyword evidence="5" id="KW-0699">rRNA-binding</keyword>
<dbReference type="HAMAP" id="MF_01328_B">
    <property type="entry name" value="Ribosomal_uL4_B"/>
    <property type="match status" value="1"/>
</dbReference>
<dbReference type="PANTHER" id="PTHR10746:SF6">
    <property type="entry name" value="LARGE RIBOSOMAL SUBUNIT PROTEIN UL4M"/>
    <property type="match status" value="1"/>
</dbReference>
<comment type="subunit">
    <text evidence="5">Part of the 50S ribosomal subunit.</text>
</comment>
<organism evidence="7 8">
    <name type="scientific">Estrella lausannensis</name>
    <dbReference type="NCBI Taxonomy" id="483423"/>
    <lineage>
        <taxon>Bacteria</taxon>
        <taxon>Pseudomonadati</taxon>
        <taxon>Chlamydiota</taxon>
        <taxon>Chlamydiia</taxon>
        <taxon>Parachlamydiales</taxon>
        <taxon>Candidatus Criblamydiaceae</taxon>
        <taxon>Estrella</taxon>
    </lineage>
</organism>
<dbReference type="EMBL" id="CWGJ01000006">
    <property type="protein sequence ID" value="CRX37848.1"/>
    <property type="molecule type" value="Genomic_DNA"/>
</dbReference>
<dbReference type="PANTHER" id="PTHR10746">
    <property type="entry name" value="50S RIBOSOMAL PROTEIN L4"/>
    <property type="match status" value="1"/>
</dbReference>
<evidence type="ECO:0000256" key="3">
    <source>
        <dbReference type="ARBA" id="ARBA00023274"/>
    </source>
</evidence>
<dbReference type="Proteomes" id="UP000220251">
    <property type="component" value="Unassembled WGS sequence"/>
</dbReference>
<dbReference type="InterPro" id="IPR023574">
    <property type="entry name" value="Ribosomal_uL4_dom_sf"/>
</dbReference>
<dbReference type="GO" id="GO:1990904">
    <property type="term" value="C:ribonucleoprotein complex"/>
    <property type="evidence" value="ECO:0007669"/>
    <property type="project" value="UniProtKB-KW"/>
</dbReference>
<dbReference type="RefSeq" id="WP_098037736.1">
    <property type="nucleotide sequence ID" value="NZ_CWGJ01000006.1"/>
</dbReference>
<keyword evidence="8" id="KW-1185">Reference proteome</keyword>
<dbReference type="AlphaFoldDB" id="A0A0H5DPE8"/>
<evidence type="ECO:0000256" key="4">
    <source>
        <dbReference type="ARBA" id="ARBA00035244"/>
    </source>
</evidence>
<dbReference type="Pfam" id="PF00573">
    <property type="entry name" value="Ribosomal_L4"/>
    <property type="match status" value="1"/>
</dbReference>
<dbReference type="GO" id="GO:0003735">
    <property type="term" value="F:structural constituent of ribosome"/>
    <property type="evidence" value="ECO:0007669"/>
    <property type="project" value="InterPro"/>
</dbReference>
<dbReference type="GO" id="GO:0006412">
    <property type="term" value="P:translation"/>
    <property type="evidence" value="ECO:0007669"/>
    <property type="project" value="UniProtKB-UniRule"/>
</dbReference>
<keyword evidence="2 5" id="KW-0689">Ribosomal protein</keyword>
<reference evidence="8" key="1">
    <citation type="submission" date="2015-06" db="EMBL/GenBank/DDBJ databases">
        <authorList>
            <person name="Bertelli C."/>
        </authorList>
    </citation>
    <scope>NUCLEOTIDE SEQUENCE [LARGE SCALE GENOMIC DNA]</scope>
    <source>
        <strain evidence="8">CRIB-30</strain>
    </source>
</reference>
<gene>
    <name evidence="5 7" type="primary">rplD</name>
    <name evidence="7" type="ORF">ELAC_0493</name>
</gene>
<evidence type="ECO:0000313" key="7">
    <source>
        <dbReference type="EMBL" id="CRX37848.1"/>
    </source>
</evidence>
<evidence type="ECO:0000256" key="6">
    <source>
        <dbReference type="SAM" id="MobiDB-lite"/>
    </source>
</evidence>
<protein>
    <recommendedName>
        <fullName evidence="4 5">Large ribosomal subunit protein uL4</fullName>
    </recommendedName>
</protein>
<comment type="function">
    <text evidence="5">One of the primary rRNA binding proteins, this protein initially binds near the 5'-end of the 23S rRNA. It is important during the early stages of 50S assembly. It makes multiple contacts with different domains of the 23S rRNA in the assembled 50S subunit and ribosome.</text>
</comment>
<feature type="region of interest" description="Disordered" evidence="6">
    <location>
        <begin position="48"/>
        <end position="79"/>
    </location>
</feature>
<evidence type="ECO:0000313" key="8">
    <source>
        <dbReference type="Proteomes" id="UP000220251"/>
    </source>
</evidence>
<evidence type="ECO:0000256" key="2">
    <source>
        <dbReference type="ARBA" id="ARBA00022980"/>
    </source>
</evidence>
<evidence type="ECO:0000256" key="5">
    <source>
        <dbReference type="HAMAP-Rule" id="MF_01328"/>
    </source>
</evidence>
<dbReference type="GO" id="GO:0019843">
    <property type="term" value="F:rRNA binding"/>
    <property type="evidence" value="ECO:0007669"/>
    <property type="project" value="UniProtKB-UniRule"/>
</dbReference>
<keyword evidence="5" id="KW-0694">RNA-binding</keyword>
<name>A0A0H5DPE8_9BACT</name>
<dbReference type="GO" id="GO:0005840">
    <property type="term" value="C:ribosome"/>
    <property type="evidence" value="ECO:0007669"/>
    <property type="project" value="UniProtKB-KW"/>
</dbReference>
<keyword evidence="3 5" id="KW-0687">Ribonucleoprotein</keyword>
<evidence type="ECO:0000256" key="1">
    <source>
        <dbReference type="ARBA" id="ARBA00010528"/>
    </source>
</evidence>